<dbReference type="PANTHER" id="PTHR30203:SF29">
    <property type="entry name" value="PROTEIN CYAE"/>
    <property type="match status" value="1"/>
</dbReference>
<dbReference type="Gene3D" id="2.20.200.10">
    <property type="entry name" value="Outer membrane efflux proteins (OEP)"/>
    <property type="match status" value="1"/>
</dbReference>
<dbReference type="Gene3D" id="1.20.1600.10">
    <property type="entry name" value="Outer membrane efflux proteins (OEP)"/>
    <property type="match status" value="1"/>
</dbReference>
<protein>
    <submittedName>
        <fullName evidence="1">RND efflux system, outer membrane lipoprotein, NodT family</fullName>
    </submittedName>
</protein>
<dbReference type="SUPFAM" id="SSF56954">
    <property type="entry name" value="Outer membrane efflux proteins (OEP)"/>
    <property type="match status" value="1"/>
</dbReference>
<organism evidence="1">
    <name type="scientific">hydrothermal vent metagenome</name>
    <dbReference type="NCBI Taxonomy" id="652676"/>
    <lineage>
        <taxon>unclassified sequences</taxon>
        <taxon>metagenomes</taxon>
        <taxon>ecological metagenomes</taxon>
    </lineage>
</organism>
<dbReference type="PANTHER" id="PTHR30203">
    <property type="entry name" value="OUTER MEMBRANE CATION EFFLUX PROTEIN"/>
    <property type="match status" value="1"/>
</dbReference>
<evidence type="ECO:0000313" key="1">
    <source>
        <dbReference type="EMBL" id="SFZ98627.1"/>
    </source>
</evidence>
<name>A0A1W1EEZ6_9ZZZZ</name>
<dbReference type="NCBIfam" id="TIGR01845">
    <property type="entry name" value="outer_NodT"/>
    <property type="match status" value="1"/>
</dbReference>
<reference evidence="1" key="1">
    <citation type="submission" date="2016-10" db="EMBL/GenBank/DDBJ databases">
        <authorList>
            <person name="de Groot N.N."/>
        </authorList>
    </citation>
    <scope>NUCLEOTIDE SEQUENCE</scope>
</reference>
<sequence length="450" mass="48657">MKKILLSGSVALLLGGCAQNVLTHDEATAIIKNSKETTTTPQKFQASLNSAKVQDGWIRTFHDTKLTALVKEAQRNNPSLKVAAAKVERANALTRLTEAELKPSIGASAYYRDNNAEGASEVAFGGLGISWEPDVWGRVGNAVAAQKELTAAQLADYNFARQSLAASTAKAWFILNTNAKIYEFSKKIVSLQKKGLHVLTAREEIGQGNKRDVHISKALVAEAQEATRAALSAKERAQRALEVLVGRYPSGKLQARSLTHAPSRIPNGLPSQLLERRPDIIAAEERVAAAFHQKASAELMHLPNINLRLGVGPNSINDAITNLAGGVFAPLYTGGAIEAQVAVANAEQKAAIAAYAKTALQAFKEVENALAAEKHLSARLASVNIMVKEYKKAYDMTVERYRIGESSVLDIILVQSKWVASEIKRMQVLKQRLINRVNLHLALGGSFDGK</sequence>
<dbReference type="PROSITE" id="PS51257">
    <property type="entry name" value="PROKAR_LIPOPROTEIN"/>
    <property type="match status" value="1"/>
</dbReference>
<dbReference type="AlphaFoldDB" id="A0A1W1EEZ6"/>
<proteinExistence type="predicted"/>
<dbReference type="EMBL" id="FPKX01000057">
    <property type="protein sequence ID" value="SFZ98627.1"/>
    <property type="molecule type" value="Genomic_DNA"/>
</dbReference>
<keyword evidence="1" id="KW-0449">Lipoprotein</keyword>
<dbReference type="InterPro" id="IPR010131">
    <property type="entry name" value="MdtP/NodT-like"/>
</dbReference>
<dbReference type="GO" id="GO:0015562">
    <property type="term" value="F:efflux transmembrane transporter activity"/>
    <property type="evidence" value="ECO:0007669"/>
    <property type="project" value="InterPro"/>
</dbReference>
<dbReference type="Pfam" id="PF02321">
    <property type="entry name" value="OEP"/>
    <property type="match status" value="2"/>
</dbReference>
<gene>
    <name evidence="1" type="ORF">MNB_SV-5-409</name>
</gene>
<dbReference type="GO" id="GO:0016020">
    <property type="term" value="C:membrane"/>
    <property type="evidence" value="ECO:0007669"/>
    <property type="project" value="InterPro"/>
</dbReference>
<accession>A0A1W1EEZ6</accession>
<dbReference type="InterPro" id="IPR003423">
    <property type="entry name" value="OMP_efflux"/>
</dbReference>